<dbReference type="GO" id="GO:0019646">
    <property type="term" value="P:aerobic electron transport chain"/>
    <property type="evidence" value="ECO:0007669"/>
    <property type="project" value="InterPro"/>
</dbReference>
<dbReference type="InterPro" id="IPR013833">
    <property type="entry name" value="Cyt_c_oxidase_su3_a-hlx"/>
</dbReference>
<feature type="transmembrane region" description="Helical" evidence="11">
    <location>
        <begin position="39"/>
        <end position="61"/>
    </location>
</feature>
<evidence type="ECO:0000256" key="11">
    <source>
        <dbReference type="SAM" id="Phobius"/>
    </source>
</evidence>
<keyword evidence="7 11" id="KW-0472">Membrane</keyword>
<evidence type="ECO:0000256" key="9">
    <source>
        <dbReference type="ARBA" id="ARBA00031625"/>
    </source>
</evidence>
<evidence type="ECO:0000256" key="10">
    <source>
        <dbReference type="RuleBase" id="RU003376"/>
    </source>
</evidence>
<comment type="similarity">
    <text evidence="2 10">Belongs to the cytochrome c oxidase subunit 3 family.</text>
</comment>
<keyword evidence="5 10" id="KW-0812">Transmembrane</keyword>
<dbReference type="AlphaFoldDB" id="A0A5B8U5V5"/>
<evidence type="ECO:0000313" key="13">
    <source>
        <dbReference type="EMBL" id="QEC48218.1"/>
    </source>
</evidence>
<evidence type="ECO:0000256" key="1">
    <source>
        <dbReference type="ARBA" id="ARBA00004651"/>
    </source>
</evidence>
<evidence type="ECO:0000256" key="4">
    <source>
        <dbReference type="ARBA" id="ARBA00022475"/>
    </source>
</evidence>
<reference evidence="13 14" key="1">
    <citation type="journal article" date="2018" name="J. Microbiol.">
        <title>Baekduia soli gen. nov., sp. nov., a novel bacterium isolated from the soil of Baekdu Mountain and proposal of a novel family name, Baekduiaceae fam. nov.</title>
        <authorList>
            <person name="An D.S."/>
            <person name="Siddiqi M.Z."/>
            <person name="Kim K.H."/>
            <person name="Yu H.S."/>
            <person name="Im W.T."/>
        </authorList>
    </citation>
    <scope>NUCLEOTIDE SEQUENCE [LARGE SCALE GENOMIC DNA]</scope>
    <source>
        <strain evidence="13 14">BR7-21</strain>
    </source>
</reference>
<dbReference type="OrthoDB" id="9810850at2"/>
<dbReference type="Pfam" id="PF00510">
    <property type="entry name" value="COX3"/>
    <property type="match status" value="1"/>
</dbReference>
<evidence type="ECO:0000256" key="5">
    <source>
        <dbReference type="ARBA" id="ARBA00022692"/>
    </source>
</evidence>
<evidence type="ECO:0000256" key="3">
    <source>
        <dbReference type="ARBA" id="ARBA00012949"/>
    </source>
</evidence>
<dbReference type="InterPro" id="IPR035973">
    <property type="entry name" value="Cyt_c_oxidase_su3-like_sf"/>
</dbReference>
<dbReference type="KEGG" id="bsol:FSW04_12010"/>
<dbReference type="GO" id="GO:0004129">
    <property type="term" value="F:cytochrome-c oxidase activity"/>
    <property type="evidence" value="ECO:0007669"/>
    <property type="project" value="UniProtKB-EC"/>
</dbReference>
<dbReference type="InterPro" id="IPR024791">
    <property type="entry name" value="Cyt_c/ubiquinol_Oxase_su3"/>
</dbReference>
<dbReference type="GO" id="GO:0005886">
    <property type="term" value="C:plasma membrane"/>
    <property type="evidence" value="ECO:0007669"/>
    <property type="project" value="UniProtKB-SubCell"/>
</dbReference>
<dbReference type="Gene3D" id="1.20.120.80">
    <property type="entry name" value="Cytochrome c oxidase, subunit III, four-helix bundle"/>
    <property type="match status" value="1"/>
</dbReference>
<feature type="transmembrane region" description="Helical" evidence="11">
    <location>
        <begin position="152"/>
        <end position="174"/>
    </location>
</feature>
<proteinExistence type="inferred from homology"/>
<comment type="subcellular location">
    <subcellularLocation>
        <location evidence="1 10">Cell membrane</location>
        <topology evidence="1 10">Multi-pass membrane protein</topology>
    </subcellularLocation>
</comment>
<evidence type="ECO:0000256" key="6">
    <source>
        <dbReference type="ARBA" id="ARBA00022989"/>
    </source>
</evidence>
<protein>
    <recommendedName>
        <fullName evidence="3">cytochrome-c oxidase</fullName>
        <ecNumber evidence="3">7.1.1.9</ecNumber>
    </recommendedName>
    <alternativeName>
        <fullName evidence="8">Cytochrome aa3 subunit 3</fullName>
    </alternativeName>
    <alternativeName>
        <fullName evidence="9">Cytochrome c oxidase polypeptide III</fullName>
    </alternativeName>
</protein>
<feature type="transmembrane region" description="Helical" evidence="11">
    <location>
        <begin position="81"/>
        <end position="101"/>
    </location>
</feature>
<dbReference type="EC" id="7.1.1.9" evidence="3"/>
<dbReference type="Proteomes" id="UP000321805">
    <property type="component" value="Chromosome"/>
</dbReference>
<dbReference type="SUPFAM" id="SSF81452">
    <property type="entry name" value="Cytochrome c oxidase subunit III-like"/>
    <property type="match status" value="1"/>
</dbReference>
<dbReference type="PROSITE" id="PS50253">
    <property type="entry name" value="COX3"/>
    <property type="match status" value="1"/>
</dbReference>
<dbReference type="InterPro" id="IPR000298">
    <property type="entry name" value="Cyt_c_oxidase-like_su3"/>
</dbReference>
<feature type="transmembrane region" description="Helical" evidence="11">
    <location>
        <begin position="194"/>
        <end position="213"/>
    </location>
</feature>
<name>A0A5B8U5V5_9ACTN</name>
<evidence type="ECO:0000313" key="14">
    <source>
        <dbReference type="Proteomes" id="UP000321805"/>
    </source>
</evidence>
<dbReference type="EMBL" id="CP042430">
    <property type="protein sequence ID" value="QEC48218.1"/>
    <property type="molecule type" value="Genomic_DNA"/>
</dbReference>
<sequence>MAYDRAAGVMSSVPRSLQATDPAAVRAVAARRRAAPSGWWGMLLLIGTEATLLAALVATYWYLRFRATSWPPPGVPEPKVVLPLILLGVLLATSIPMQAAARAARTGRLSATRSLLILALLVQAGYLAVQIVELRLDLLDFSPTRTAYGSAYFAMVVAHHVHVAVGLALSLGMLGRLLGGLTEYRTIGVRAITLYWHFVNVMAIVVVLTQISAAL</sequence>
<evidence type="ECO:0000256" key="8">
    <source>
        <dbReference type="ARBA" id="ARBA00031400"/>
    </source>
</evidence>
<keyword evidence="14" id="KW-1185">Reference proteome</keyword>
<dbReference type="PANTHER" id="PTHR11403:SF2">
    <property type="entry name" value="CYTOCHROME BO(3) UBIQUINOL OXIDASE SUBUNIT 3"/>
    <property type="match status" value="1"/>
</dbReference>
<accession>A0A5B8U5V5</accession>
<evidence type="ECO:0000256" key="2">
    <source>
        <dbReference type="ARBA" id="ARBA00010581"/>
    </source>
</evidence>
<feature type="transmembrane region" description="Helical" evidence="11">
    <location>
        <begin position="113"/>
        <end position="132"/>
    </location>
</feature>
<gene>
    <name evidence="13" type="ORF">FSW04_12010</name>
</gene>
<dbReference type="PANTHER" id="PTHR11403">
    <property type="entry name" value="CYTOCHROME C OXIDASE SUBUNIT III"/>
    <property type="match status" value="1"/>
</dbReference>
<keyword evidence="6 11" id="KW-1133">Transmembrane helix</keyword>
<keyword evidence="4" id="KW-1003">Cell membrane</keyword>
<evidence type="ECO:0000259" key="12">
    <source>
        <dbReference type="PROSITE" id="PS50253"/>
    </source>
</evidence>
<evidence type="ECO:0000256" key="7">
    <source>
        <dbReference type="ARBA" id="ARBA00023136"/>
    </source>
</evidence>
<feature type="domain" description="Heme-copper oxidase subunit III family profile" evidence="12">
    <location>
        <begin position="40"/>
        <end position="215"/>
    </location>
</feature>
<organism evidence="13 14">
    <name type="scientific">Baekduia soli</name>
    <dbReference type="NCBI Taxonomy" id="496014"/>
    <lineage>
        <taxon>Bacteria</taxon>
        <taxon>Bacillati</taxon>
        <taxon>Actinomycetota</taxon>
        <taxon>Thermoleophilia</taxon>
        <taxon>Solirubrobacterales</taxon>
        <taxon>Baekduiaceae</taxon>
        <taxon>Baekduia</taxon>
    </lineage>
</organism>